<proteinExistence type="predicted"/>
<reference evidence="1 2" key="1">
    <citation type="journal article" date="2009" name="J. Bacteriol.">
        <title>Complete genome sequence of Macrococcus caseolyticus strain JCSCS5402, reflecting the ancestral genome of the human-pathogenic staphylococci.</title>
        <authorList>
            <person name="Baba T."/>
            <person name="Kuwahara-Arai K."/>
            <person name="Uchiyama I."/>
            <person name="Takeuchi F."/>
            <person name="Ito T."/>
            <person name="Hiramatsu K."/>
        </authorList>
    </citation>
    <scope>NUCLEOTIDE SEQUENCE [LARGE SCALE GENOMIC DNA]</scope>
    <source>
        <strain evidence="1 2">JCSC5402</strain>
    </source>
</reference>
<gene>
    <name evidence="1" type="ordered locus">MCCL_0803</name>
</gene>
<name>B9EB99_MACCJ</name>
<dbReference type="InterPro" id="IPR029045">
    <property type="entry name" value="ClpP/crotonase-like_dom_sf"/>
</dbReference>
<dbReference type="EMBL" id="AP009484">
    <property type="protein sequence ID" value="BAH17510.1"/>
    <property type="molecule type" value="Genomic_DNA"/>
</dbReference>
<dbReference type="AlphaFoldDB" id="B9EB99"/>
<protein>
    <submittedName>
        <fullName evidence="1">Uncharacterized protein</fullName>
    </submittedName>
</protein>
<organism evidence="1 2">
    <name type="scientific">Macrococcus caseolyticus (strain JCSC5402)</name>
    <name type="common">Macrococcoides caseolyticum</name>
    <dbReference type="NCBI Taxonomy" id="458233"/>
    <lineage>
        <taxon>Bacteria</taxon>
        <taxon>Bacillati</taxon>
        <taxon>Bacillota</taxon>
        <taxon>Bacilli</taxon>
        <taxon>Bacillales</taxon>
        <taxon>Staphylococcaceae</taxon>
        <taxon>Macrococcoides</taxon>
    </lineage>
</organism>
<dbReference type="SUPFAM" id="SSF52096">
    <property type="entry name" value="ClpP/crotonase"/>
    <property type="match status" value="1"/>
</dbReference>
<accession>B9EB99</accession>
<evidence type="ECO:0000313" key="2">
    <source>
        <dbReference type="Proteomes" id="UP000001383"/>
    </source>
</evidence>
<dbReference type="STRING" id="458233.MCCL_0803"/>
<evidence type="ECO:0000313" key="1">
    <source>
        <dbReference type="EMBL" id="BAH17510.1"/>
    </source>
</evidence>
<dbReference type="KEGG" id="mcl:MCCL_0803"/>
<dbReference type="eggNOG" id="ENOG502ZPRX">
    <property type="taxonomic scope" value="Bacteria"/>
</dbReference>
<dbReference type="HOGENOM" id="CLU_955805_0_0_9"/>
<dbReference type="Proteomes" id="UP000001383">
    <property type="component" value="Chromosome"/>
</dbReference>
<sequence length="291" mass="33658">MSMKYHHIFKAVSEKISEVLHIHDEATKELYTTIVKQLAPGNDFTFTEIMKEYLAEYQQKSFKFYQHPRHSGFMVNRIDEGLEVIEVNEDTRFVTGDIITHLSGDSVDVLSDRYRKQLFHDTFQKQEWAPLILKQHDAELRRGSEDYHFTLNSYSLPEPQILSRDTYQQITIYAPEQLVNIQEDIIKDIPVILDLRYTKGIQQLYDIQPQIILISRHTEGSAEAFASNSDALKVGEETFGALSEYETLELGPFTFEYGITGERTAYPDVEIGNEAAQDKILEFAVNHVRNI</sequence>